<accession>A0A1Q5TUW5</accession>
<dbReference type="RefSeq" id="WP_244149682.1">
    <property type="nucleotide sequence ID" value="NZ_CAWNAG010000180.1"/>
</dbReference>
<dbReference type="AlphaFoldDB" id="A0A1Q5TUW5"/>
<evidence type="ECO:0000313" key="2">
    <source>
        <dbReference type="EMBL" id="OKP03970.1"/>
    </source>
</evidence>
<evidence type="ECO:0000256" key="1">
    <source>
        <dbReference type="SAM" id="SignalP"/>
    </source>
</evidence>
<comment type="caution">
    <text evidence="2">The sequence shown here is derived from an EMBL/GenBank/DDBJ whole genome shotgun (WGS) entry which is preliminary data.</text>
</comment>
<name>A0A1Q5TUW5_9GAMM</name>
<gene>
    <name evidence="2" type="ORF">Xedl_01489</name>
</gene>
<feature type="chain" id="PRO_5013293412" description="Secreted protein" evidence="1">
    <location>
        <begin position="21"/>
        <end position="107"/>
    </location>
</feature>
<feature type="signal peptide" evidence="1">
    <location>
        <begin position="1"/>
        <end position="20"/>
    </location>
</feature>
<keyword evidence="1" id="KW-0732">Signal</keyword>
<protein>
    <recommendedName>
        <fullName evidence="4">Secreted protein</fullName>
    </recommendedName>
</protein>
<proteinExistence type="predicted"/>
<evidence type="ECO:0008006" key="4">
    <source>
        <dbReference type="Google" id="ProtNLM"/>
    </source>
</evidence>
<organism evidence="2 3">
    <name type="scientific">Xenorhabdus eapokensis</name>
    <dbReference type="NCBI Taxonomy" id="1873482"/>
    <lineage>
        <taxon>Bacteria</taxon>
        <taxon>Pseudomonadati</taxon>
        <taxon>Pseudomonadota</taxon>
        <taxon>Gammaproteobacteria</taxon>
        <taxon>Enterobacterales</taxon>
        <taxon>Morganellaceae</taxon>
        <taxon>Xenorhabdus</taxon>
    </lineage>
</organism>
<keyword evidence="3" id="KW-1185">Reference proteome</keyword>
<evidence type="ECO:0000313" key="3">
    <source>
        <dbReference type="Proteomes" id="UP000186268"/>
    </source>
</evidence>
<dbReference type="Proteomes" id="UP000186268">
    <property type="component" value="Unassembled WGS sequence"/>
</dbReference>
<reference evidence="2 3" key="1">
    <citation type="submission" date="2016-09" db="EMBL/GenBank/DDBJ databases">
        <title>Xenorhabdus thuongxuanensis sp. nov. and Xenorhabdus eapokensis sp. nov., isolated from Steinernema species.</title>
        <authorList>
            <person name="Kaempfer P."/>
            <person name="Tobias N.J."/>
            <person name="Phan Ke L."/>
            <person name="Bode H.B."/>
            <person name="Glaeser S.P."/>
        </authorList>
    </citation>
    <scope>NUCLEOTIDE SEQUENCE [LARGE SCALE GENOMIC DNA]</scope>
    <source>
        <strain evidence="2 3">DL20</strain>
    </source>
</reference>
<dbReference type="EMBL" id="MKGQ01000007">
    <property type="protein sequence ID" value="OKP03970.1"/>
    <property type="molecule type" value="Genomic_DNA"/>
</dbReference>
<sequence length="107" mass="12001">MKVFSYILLLGVFYIPTVLADTSVTDNQKITDQELSRQGVLRECTDLLPTGHKYTISIIGTSDKTTQDPKGKFTGKFIVSDESQQDISKKRAEEVNPFIQCVTEQVL</sequence>